<dbReference type="SUPFAM" id="SSF55103">
    <property type="entry name" value="FAD-linked oxidases, C-terminal domain"/>
    <property type="match status" value="1"/>
</dbReference>
<dbReference type="InterPro" id="IPR016171">
    <property type="entry name" value="Vanillyl_alc_oxidase_C-sub2"/>
</dbReference>
<comment type="cofactor">
    <cofactor evidence="1">
        <name>FAD</name>
        <dbReference type="ChEBI" id="CHEBI:57692"/>
    </cofactor>
</comment>
<dbReference type="InterPro" id="IPR016164">
    <property type="entry name" value="FAD-linked_Oxase-like_C"/>
</dbReference>
<evidence type="ECO:0000256" key="1">
    <source>
        <dbReference type="ARBA" id="ARBA00001974"/>
    </source>
</evidence>
<dbReference type="PANTHER" id="PTHR43716:SF1">
    <property type="entry name" value="D-2-HYDROXYGLUTARATE DEHYDROGENASE, MITOCHONDRIAL"/>
    <property type="match status" value="1"/>
</dbReference>
<evidence type="ECO:0000313" key="8">
    <source>
        <dbReference type="Proteomes" id="UP000027746"/>
    </source>
</evidence>
<dbReference type="Gene3D" id="1.10.45.10">
    <property type="entry name" value="Vanillyl-alcohol Oxidase, Chain A, domain 4"/>
    <property type="match status" value="1"/>
</dbReference>
<dbReference type="AlphaFoldDB" id="A0A073JH41"/>
<dbReference type="Gene3D" id="3.30.70.2190">
    <property type="match status" value="1"/>
</dbReference>
<dbReference type="RefSeq" id="WP_037922581.1">
    <property type="nucleotide sequence ID" value="NZ_CP054599.1"/>
</dbReference>
<dbReference type="Pfam" id="PF01565">
    <property type="entry name" value="FAD_binding_4"/>
    <property type="match status" value="1"/>
</dbReference>
<dbReference type="InterPro" id="IPR004113">
    <property type="entry name" value="FAD-bd_oxidored_4_C"/>
</dbReference>
<dbReference type="Pfam" id="PF02913">
    <property type="entry name" value="FAD-oxidase_C"/>
    <property type="match status" value="1"/>
</dbReference>
<dbReference type="GO" id="GO:0071949">
    <property type="term" value="F:FAD binding"/>
    <property type="evidence" value="ECO:0007669"/>
    <property type="project" value="InterPro"/>
</dbReference>
<comment type="similarity">
    <text evidence="2">Belongs to the FAD-binding oxidoreductase/transferase type 4 family.</text>
</comment>
<dbReference type="PROSITE" id="PS51387">
    <property type="entry name" value="FAD_PCMH"/>
    <property type="match status" value="1"/>
</dbReference>
<sequence length="465" mass="49643">MQDTPALPDVGLVDRLASALPPEALLTGDAIGPRYQEDRRDRFSARPQFVLRPADTAQTATALALCHDAGQPLVIQGGRTGLSGAHRIAEGEAVLSLERMTDVGPVDMDSATVLAGAGAPLQTVQVAAQDAGLFFGVDIGSRGTATIGGNIATNAGGIRVLRYGMFRAQVAGLETVLADGTVLSSLRGLAKDNTGYDLNQLFIGAEGTLGVVTRALLHLHPRPQTELNALLALPSLPAALALLQRARQGLGDVLSAFEVMWKDTYFGICAHQNRQPPLGTTAPFYVLIECQSADAGPAVADRFTQILMQALEDDLALDAIVSQSNREFDTLWDIRDGAADFVRGLDGVASGDISIPLNRIEAFAQASQTALRQIDPDAGFYMFGHLGDGNLHYVFTTNDRTAALEKLYTLTAEHGGSISAEHGIGVDKKPWLSLSRSPQELAVMRQMKRTLDPRTILNRGRLFDL</sequence>
<dbReference type="SUPFAM" id="SSF56176">
    <property type="entry name" value="FAD-binding/transporter-associated domain-like"/>
    <property type="match status" value="1"/>
</dbReference>
<evidence type="ECO:0000256" key="4">
    <source>
        <dbReference type="ARBA" id="ARBA00022827"/>
    </source>
</evidence>
<evidence type="ECO:0000313" key="7">
    <source>
        <dbReference type="EMBL" id="KEJ97017.1"/>
    </source>
</evidence>
<dbReference type="InterPro" id="IPR006094">
    <property type="entry name" value="Oxid_FAD_bind_N"/>
</dbReference>
<name>A0A073JH41_9RHOB</name>
<dbReference type="GO" id="GO:0016491">
    <property type="term" value="F:oxidoreductase activity"/>
    <property type="evidence" value="ECO:0007669"/>
    <property type="project" value="UniProtKB-KW"/>
</dbReference>
<evidence type="ECO:0000256" key="5">
    <source>
        <dbReference type="ARBA" id="ARBA00023002"/>
    </source>
</evidence>
<dbReference type="InterPro" id="IPR016166">
    <property type="entry name" value="FAD-bd_PCMH"/>
</dbReference>
<organism evidence="7 8">
    <name type="scientific">Pseudosulfitobacter pseudonitzschiae</name>
    <dbReference type="NCBI Taxonomy" id="1402135"/>
    <lineage>
        <taxon>Bacteria</taxon>
        <taxon>Pseudomonadati</taxon>
        <taxon>Pseudomonadota</taxon>
        <taxon>Alphaproteobacteria</taxon>
        <taxon>Rhodobacterales</taxon>
        <taxon>Roseobacteraceae</taxon>
        <taxon>Pseudosulfitobacter</taxon>
    </lineage>
</organism>
<comment type="caution">
    <text evidence="7">The sequence shown here is derived from an EMBL/GenBank/DDBJ whole genome shotgun (WGS) entry which is preliminary data.</text>
</comment>
<protein>
    <submittedName>
        <fullName evidence="7">FAD-dependent oxidoreductase</fullName>
    </submittedName>
</protein>
<dbReference type="InterPro" id="IPR036318">
    <property type="entry name" value="FAD-bd_PCMH-like_sf"/>
</dbReference>
<dbReference type="Gene3D" id="3.30.70.2740">
    <property type="match status" value="1"/>
</dbReference>
<dbReference type="PANTHER" id="PTHR43716">
    <property type="entry name" value="D-2-HYDROXYGLUTARATE DEHYDROGENASE, MITOCHONDRIAL"/>
    <property type="match status" value="1"/>
</dbReference>
<dbReference type="Proteomes" id="UP000027746">
    <property type="component" value="Unassembled WGS sequence"/>
</dbReference>
<proteinExistence type="inferred from homology"/>
<dbReference type="FunFam" id="1.10.45.10:FF:000001">
    <property type="entry name" value="D-lactate dehydrogenase mitochondrial"/>
    <property type="match status" value="1"/>
</dbReference>
<accession>A0A073JH41</accession>
<dbReference type="OrthoDB" id="9811557at2"/>
<keyword evidence="3" id="KW-0285">Flavoprotein</keyword>
<dbReference type="GO" id="GO:0022904">
    <property type="term" value="P:respiratory electron transport chain"/>
    <property type="evidence" value="ECO:0007669"/>
    <property type="project" value="TreeGrafter"/>
</dbReference>
<dbReference type="InterPro" id="IPR051264">
    <property type="entry name" value="FAD-oxidored/transferase_4"/>
</dbReference>
<reference evidence="7 8" key="1">
    <citation type="submission" date="2014-01" db="EMBL/GenBank/DDBJ databases">
        <title>Sulfitobacter sp. H3 (MCCC 1A00686) Genome Sequencing.</title>
        <authorList>
            <person name="Lai Q."/>
            <person name="Hong Z."/>
        </authorList>
    </citation>
    <scope>NUCLEOTIDE SEQUENCE [LARGE SCALE GENOMIC DNA]</scope>
    <source>
        <strain evidence="7 8">H3</strain>
    </source>
</reference>
<dbReference type="InterPro" id="IPR016169">
    <property type="entry name" value="FAD-bd_PCMH_sub2"/>
</dbReference>
<gene>
    <name evidence="7" type="ORF">SUH3_09590</name>
</gene>
<keyword evidence="4" id="KW-0274">FAD</keyword>
<evidence type="ECO:0000259" key="6">
    <source>
        <dbReference type="PROSITE" id="PS51387"/>
    </source>
</evidence>
<dbReference type="GeneID" id="68868132"/>
<dbReference type="Gene3D" id="3.30.465.10">
    <property type="match status" value="1"/>
</dbReference>
<keyword evidence="5" id="KW-0560">Oxidoreductase</keyword>
<evidence type="ECO:0000256" key="2">
    <source>
        <dbReference type="ARBA" id="ARBA00008000"/>
    </source>
</evidence>
<feature type="domain" description="FAD-binding PCMH-type" evidence="6">
    <location>
        <begin position="43"/>
        <end position="222"/>
    </location>
</feature>
<keyword evidence="8" id="KW-1185">Reference proteome</keyword>
<dbReference type="EMBL" id="JAMD01000002">
    <property type="protein sequence ID" value="KEJ97017.1"/>
    <property type="molecule type" value="Genomic_DNA"/>
</dbReference>
<evidence type="ECO:0000256" key="3">
    <source>
        <dbReference type="ARBA" id="ARBA00022630"/>
    </source>
</evidence>